<accession>A0A1Y4DFH6</accession>
<protein>
    <submittedName>
        <fullName evidence="3">Biotin--[acetyl-CoA-carboxylase] ligase</fullName>
    </submittedName>
</protein>
<dbReference type="GO" id="GO:0004077">
    <property type="term" value="F:biotin--[biotin carboxyl-carrier protein] ligase activity"/>
    <property type="evidence" value="ECO:0007669"/>
    <property type="project" value="InterPro"/>
</dbReference>
<keyword evidence="4" id="KW-1185">Reference proteome</keyword>
<reference evidence="4" key="1">
    <citation type="submission" date="2017-04" db="EMBL/GenBank/DDBJ databases">
        <title>Function of individual gut microbiota members based on whole genome sequencing of pure cultures obtained from chicken caecum.</title>
        <authorList>
            <person name="Medvecky M."/>
            <person name="Cejkova D."/>
            <person name="Polansky O."/>
            <person name="Karasova D."/>
            <person name="Kubasova T."/>
            <person name="Cizek A."/>
            <person name="Rychlik I."/>
        </authorList>
    </citation>
    <scope>NUCLEOTIDE SEQUENCE [LARGE SCALE GENOMIC DNA]</scope>
    <source>
        <strain evidence="4">An273</strain>
    </source>
</reference>
<dbReference type="PANTHER" id="PTHR12835:SF5">
    <property type="entry name" value="BIOTIN--PROTEIN LIGASE"/>
    <property type="match status" value="1"/>
</dbReference>
<keyword evidence="1 3" id="KW-0436">Ligase</keyword>
<dbReference type="GO" id="GO:0005737">
    <property type="term" value="C:cytoplasm"/>
    <property type="evidence" value="ECO:0007669"/>
    <property type="project" value="TreeGrafter"/>
</dbReference>
<evidence type="ECO:0000313" key="3">
    <source>
        <dbReference type="EMBL" id="OUO57685.1"/>
    </source>
</evidence>
<evidence type="ECO:0000259" key="2">
    <source>
        <dbReference type="Pfam" id="PF03099"/>
    </source>
</evidence>
<evidence type="ECO:0000256" key="1">
    <source>
        <dbReference type="ARBA" id="ARBA00022598"/>
    </source>
</evidence>
<gene>
    <name evidence="3" type="ORF">B5F75_02615</name>
</gene>
<evidence type="ECO:0000313" key="4">
    <source>
        <dbReference type="Proteomes" id="UP000196368"/>
    </source>
</evidence>
<dbReference type="InterPro" id="IPR045864">
    <property type="entry name" value="aa-tRNA-synth_II/BPL/LPL"/>
</dbReference>
<dbReference type="PANTHER" id="PTHR12835">
    <property type="entry name" value="BIOTIN PROTEIN LIGASE"/>
    <property type="match status" value="1"/>
</dbReference>
<dbReference type="SUPFAM" id="SSF55681">
    <property type="entry name" value="Class II aaRS and biotin synthetases"/>
    <property type="match status" value="1"/>
</dbReference>
<organism evidence="3 4">
    <name type="scientific">Candidatus Avelusimicrobium gallicola</name>
    <dbReference type="NCBI Taxonomy" id="2562704"/>
    <lineage>
        <taxon>Bacteria</taxon>
        <taxon>Pseudomonadati</taxon>
        <taxon>Elusimicrobiota</taxon>
        <taxon>Elusimicrobia</taxon>
        <taxon>Elusimicrobiales</taxon>
        <taxon>Elusimicrobiaceae</taxon>
        <taxon>Candidatus Avelusimicrobium</taxon>
    </lineage>
</organism>
<feature type="domain" description="BPL/LPL catalytic" evidence="2">
    <location>
        <begin position="18"/>
        <end position="146"/>
    </location>
</feature>
<dbReference type="NCBIfam" id="TIGR00121">
    <property type="entry name" value="birA_ligase"/>
    <property type="match status" value="1"/>
</dbReference>
<dbReference type="InterPro" id="IPR004143">
    <property type="entry name" value="BPL_LPL_catalytic"/>
</dbReference>
<sequence length="194" mass="21370">MEETKVPLKKVEKVIGLETVPSTQDLALELARSGEAEGTLVLACEQTAARRLDGSRFHAPEGGIYFTLILRPQRADLCALSLSRQTAQALADALAAVFDLKTKVKDGHSILAWDKKNRKWKKTAGVLAETFFEENGRFALVGVGVNVNNRVPAGKEPHLSLKQCAGTEISKELLLDELLTAFWKQYAYWLKSAC</sequence>
<proteinExistence type="predicted"/>
<dbReference type="Proteomes" id="UP000196368">
    <property type="component" value="Unassembled WGS sequence"/>
</dbReference>
<dbReference type="AlphaFoldDB" id="A0A1Y4DFH6"/>
<dbReference type="Gene3D" id="3.30.930.10">
    <property type="entry name" value="Bira Bifunctional Protein, Domain 2"/>
    <property type="match status" value="1"/>
</dbReference>
<dbReference type="OrthoDB" id="9807064at2"/>
<dbReference type="InterPro" id="IPR004408">
    <property type="entry name" value="Biotin_CoA_COase_ligase"/>
</dbReference>
<name>A0A1Y4DFH6_9BACT</name>
<comment type="caution">
    <text evidence="3">The sequence shown here is derived from an EMBL/GenBank/DDBJ whole genome shotgun (WGS) entry which is preliminary data.</text>
</comment>
<dbReference type="RefSeq" id="WP_087287492.1">
    <property type="nucleotide sequence ID" value="NZ_NFJD01000001.1"/>
</dbReference>
<dbReference type="Pfam" id="PF03099">
    <property type="entry name" value="BPL_LplA_LipB"/>
    <property type="match status" value="1"/>
</dbReference>
<dbReference type="EMBL" id="NFJD01000001">
    <property type="protein sequence ID" value="OUO57685.1"/>
    <property type="molecule type" value="Genomic_DNA"/>
</dbReference>